<dbReference type="PANTHER" id="PTHR43798">
    <property type="entry name" value="MONOACYLGLYCEROL LIPASE"/>
    <property type="match status" value="1"/>
</dbReference>
<dbReference type="GO" id="GO:0016787">
    <property type="term" value="F:hydrolase activity"/>
    <property type="evidence" value="ECO:0007669"/>
    <property type="project" value="UniProtKB-KW"/>
</dbReference>
<proteinExistence type="predicted"/>
<keyword evidence="3" id="KW-1185">Reference proteome</keyword>
<accession>A0ABS5AVQ6</accession>
<protein>
    <submittedName>
        <fullName evidence="2">Alpha/beta hydrolase</fullName>
    </submittedName>
</protein>
<evidence type="ECO:0000259" key="1">
    <source>
        <dbReference type="Pfam" id="PF00561"/>
    </source>
</evidence>
<dbReference type="InterPro" id="IPR050266">
    <property type="entry name" value="AB_hydrolase_sf"/>
</dbReference>
<dbReference type="Gene3D" id="3.40.50.1820">
    <property type="entry name" value="alpha/beta hydrolase"/>
    <property type="match status" value="1"/>
</dbReference>
<evidence type="ECO:0000313" key="3">
    <source>
        <dbReference type="Proteomes" id="UP001519349"/>
    </source>
</evidence>
<dbReference type="Pfam" id="PF00561">
    <property type="entry name" value="Abhydrolase_1"/>
    <property type="match status" value="1"/>
</dbReference>
<evidence type="ECO:0000313" key="2">
    <source>
        <dbReference type="EMBL" id="MBP2620652.1"/>
    </source>
</evidence>
<feature type="domain" description="AB hydrolase-1" evidence="1">
    <location>
        <begin position="99"/>
        <end position="201"/>
    </location>
</feature>
<gene>
    <name evidence="2" type="ORF">DHL47_04725</name>
</gene>
<dbReference type="PANTHER" id="PTHR43798:SF33">
    <property type="entry name" value="HYDROLASE, PUTATIVE (AFU_ORTHOLOGUE AFUA_2G14860)-RELATED"/>
    <property type="match status" value="1"/>
</dbReference>
<dbReference type="Proteomes" id="UP001519349">
    <property type="component" value="Unassembled WGS sequence"/>
</dbReference>
<name>A0ABS5AVQ6_9STRE</name>
<sequence length="338" mass="38019">MRKGGCEMKKAEKKKGRLWKQLFLFISLSACFYTVRSLFFAIPEVGHFKTKAGQAAYLKSYERIMESMPVKAQVQDVETSWGLVRVYRWSNETVTDKTPVLLFPGHSSGAPMWQGNISYLMLQHPVYAFDPLGDAGKSKQALPLKNMQDVADYVNEMLDRLGIERVHLVGHSFGASSAAYFANDYPARVASLALLEPAFALNYPDVSVFFWGTVSSIELFPESWRSQALAQISGEDASEVRSDDDMAKMIKAASSFYSTELPTPSPIDEASLKDWKFPVYLALAEKSKMTGDSTMKQARKIPRLTMKTWPNTSHSLPMEVPQELAHELQVFWKQAESN</sequence>
<organism evidence="2 3">
    <name type="scientific">Streptococcus panodentis</name>
    <dbReference type="NCBI Taxonomy" id="1581472"/>
    <lineage>
        <taxon>Bacteria</taxon>
        <taxon>Bacillati</taxon>
        <taxon>Bacillota</taxon>
        <taxon>Bacilli</taxon>
        <taxon>Lactobacillales</taxon>
        <taxon>Streptococcaceae</taxon>
        <taxon>Streptococcus</taxon>
    </lineage>
</organism>
<dbReference type="SUPFAM" id="SSF53474">
    <property type="entry name" value="alpha/beta-Hydrolases"/>
    <property type="match status" value="1"/>
</dbReference>
<comment type="caution">
    <text evidence="2">The sequence shown here is derived from an EMBL/GenBank/DDBJ whole genome shotgun (WGS) entry which is preliminary data.</text>
</comment>
<dbReference type="EMBL" id="QFAY01000007">
    <property type="protein sequence ID" value="MBP2620652.1"/>
    <property type="molecule type" value="Genomic_DNA"/>
</dbReference>
<dbReference type="PROSITE" id="PS51257">
    <property type="entry name" value="PROKAR_LIPOPROTEIN"/>
    <property type="match status" value="1"/>
</dbReference>
<dbReference type="InterPro" id="IPR029058">
    <property type="entry name" value="AB_hydrolase_fold"/>
</dbReference>
<dbReference type="InterPro" id="IPR000073">
    <property type="entry name" value="AB_hydrolase_1"/>
</dbReference>
<keyword evidence="2" id="KW-0378">Hydrolase</keyword>
<reference evidence="2 3" key="1">
    <citation type="submission" date="2018-05" db="EMBL/GenBank/DDBJ databases">
        <title>Draft genome sequence of Streptococcus panodentis CCUG 70867T.</title>
        <authorList>
            <person name="Salva-Serra F."/>
            <person name="Mendez V."/>
            <person name="Jaen-Luchoro D."/>
            <person name="Gonzales-Siles L."/>
            <person name="Karlsson R."/>
            <person name="Engstrom-Jakobsson H."/>
            <person name="Busquets A."/>
            <person name="Gomila M."/>
            <person name="Pineiro-Iglesias B."/>
            <person name="Bennasar-Figueras A."/>
            <person name="Seeger M."/>
            <person name="Moore E."/>
        </authorList>
    </citation>
    <scope>NUCLEOTIDE SEQUENCE [LARGE SCALE GENOMIC DNA]</scope>
    <source>
        <strain evidence="2 3">CCUG 70867</strain>
    </source>
</reference>